<reference evidence="2 3" key="1">
    <citation type="submission" date="2016-10" db="EMBL/GenBank/DDBJ databases">
        <authorList>
            <person name="de Groot N.N."/>
        </authorList>
    </citation>
    <scope>NUCLEOTIDE SEQUENCE [LARGE SCALE GENOMIC DNA]</scope>
    <source>
        <strain evidence="2 3">DSM 44908</strain>
    </source>
</reference>
<dbReference type="InterPro" id="IPR047216">
    <property type="entry name" value="Endonuclease_DUF559_bact"/>
</dbReference>
<gene>
    <name evidence="2" type="ORF">SAMN05444374_104213</name>
</gene>
<dbReference type="RefSeq" id="WP_068361499.1">
    <property type="nucleotide sequence ID" value="NZ_FOJN01000004.1"/>
</dbReference>
<proteinExistence type="predicted"/>
<keyword evidence="2" id="KW-0255">Endonuclease</keyword>
<organism evidence="2 3">
    <name type="scientific">Rhodococcoides kroppenstedtii</name>
    <dbReference type="NCBI Taxonomy" id="293050"/>
    <lineage>
        <taxon>Bacteria</taxon>
        <taxon>Bacillati</taxon>
        <taxon>Actinomycetota</taxon>
        <taxon>Actinomycetes</taxon>
        <taxon>Mycobacteriales</taxon>
        <taxon>Nocardiaceae</taxon>
        <taxon>Rhodococcoides</taxon>
    </lineage>
</organism>
<dbReference type="Pfam" id="PF04480">
    <property type="entry name" value="DUF559"/>
    <property type="match status" value="1"/>
</dbReference>
<dbReference type="InterPro" id="IPR007569">
    <property type="entry name" value="DUF559"/>
</dbReference>
<dbReference type="OrthoDB" id="2594539at2"/>
<evidence type="ECO:0000259" key="1">
    <source>
        <dbReference type="Pfam" id="PF04480"/>
    </source>
</evidence>
<dbReference type="InterPro" id="IPR011335">
    <property type="entry name" value="Restrct_endonuc-II-like"/>
</dbReference>
<evidence type="ECO:0000313" key="3">
    <source>
        <dbReference type="Proteomes" id="UP000182054"/>
    </source>
</evidence>
<dbReference type="PANTHER" id="PTHR38590:SF1">
    <property type="entry name" value="BLL0828 PROTEIN"/>
    <property type="match status" value="1"/>
</dbReference>
<evidence type="ECO:0000313" key="2">
    <source>
        <dbReference type="EMBL" id="SFA47481.1"/>
    </source>
</evidence>
<feature type="domain" description="DUF559" evidence="1">
    <location>
        <begin position="176"/>
        <end position="270"/>
    </location>
</feature>
<keyword evidence="2" id="KW-0540">Nuclease</keyword>
<dbReference type="EMBL" id="FOJN01000004">
    <property type="protein sequence ID" value="SFA47481.1"/>
    <property type="molecule type" value="Genomic_DNA"/>
</dbReference>
<name>A0A1I0T6V6_9NOCA</name>
<dbReference type="PANTHER" id="PTHR38590">
    <property type="entry name" value="BLL0828 PROTEIN"/>
    <property type="match status" value="1"/>
</dbReference>
<dbReference type="SUPFAM" id="SSF52980">
    <property type="entry name" value="Restriction endonuclease-like"/>
    <property type="match status" value="1"/>
</dbReference>
<sequence length="279" mass="31037">MGVVTRAQLVAGGLHQSTVHRRVARGTLHRLLPGVYSTEPPDYRGRCEAVVLWKPDAVLSHDTAAWWWGLVDDEPDLVHATVPPSGTAGGPPWVRIHRRLLTDVRLLGDIPLVSPEHAILDLATTRSRRDFQKIIDRALSLKIQWRTLAALCDEARGKAGMRVLREELRRACPGTLSEAERLLARTLSARSFRMEINAAVGPFYGDLVCRRARVIVEVDGREFHTAAAVFTSDRKRQNALVLDGWLVLRYSVATVLATPDAVADEVMAVVRRRRSLARG</sequence>
<keyword evidence="2" id="KW-0378">Hydrolase</keyword>
<dbReference type="Gene3D" id="3.40.960.10">
    <property type="entry name" value="VSR Endonuclease"/>
    <property type="match status" value="1"/>
</dbReference>
<protein>
    <submittedName>
        <fullName evidence="2">Very-short-patch-repair endonuclease</fullName>
    </submittedName>
</protein>
<dbReference type="GeneID" id="85485364"/>
<dbReference type="AlphaFoldDB" id="A0A1I0T6V6"/>
<dbReference type="GO" id="GO:0004519">
    <property type="term" value="F:endonuclease activity"/>
    <property type="evidence" value="ECO:0007669"/>
    <property type="project" value="UniProtKB-KW"/>
</dbReference>
<accession>A0A1I0T6V6</accession>
<dbReference type="Proteomes" id="UP000182054">
    <property type="component" value="Unassembled WGS sequence"/>
</dbReference>